<evidence type="ECO:0000256" key="1">
    <source>
        <dbReference type="SAM" id="SignalP"/>
    </source>
</evidence>
<proteinExistence type="evidence at transcript level"/>
<evidence type="ECO:0000313" key="2">
    <source>
        <dbReference type="EMBL" id="BAP68868.1"/>
    </source>
</evidence>
<name>A0A090BGY1_HYAAE</name>
<dbReference type="AlphaFoldDB" id="A0A090BGY1"/>
<organism evidence="2">
    <name type="scientific">Hyaloperonospora arabidopsidis (strain Emoy2)</name>
    <name type="common">Downy mildew agent</name>
    <name type="synonym">Peronospora arabidopsidis</name>
    <dbReference type="NCBI Taxonomy" id="559515"/>
    <lineage>
        <taxon>Eukaryota</taxon>
        <taxon>Sar</taxon>
        <taxon>Stramenopiles</taxon>
        <taxon>Oomycota</taxon>
        <taxon>Peronosporomycetes</taxon>
        <taxon>Peronosporales</taxon>
        <taxon>Peronosporaceae</taxon>
        <taxon>Hyaloperonospora</taxon>
    </lineage>
</organism>
<keyword evidence="1" id="KW-0732">Signal</keyword>
<feature type="chain" id="PRO_5001853214" evidence="1">
    <location>
        <begin position="29"/>
        <end position="210"/>
    </location>
</feature>
<sequence length="210" mass="23969">MVIKVALLFGRDLTRCVLLLLQSPSSLSGDGCVAATTFSKTVMKYMFRCRSCRKIAWAPFRPLRTPQFTSSSHRAKRHASFYHISSVGVASSSRYCAPNHSRAACTAWVGPSTTRFTRSMRLDQMRCSNSMLFPNVHVLYFVVVYHARRQQYLLVRPDAKINSMCPCVHAIPMWWQMYGSIALVHNCHRSWIPSSEHIFLRNGQPQYCTA</sequence>
<reference evidence="2" key="1">
    <citation type="journal article" date="2014" name="PLoS Pathog.">
        <title>Expression profiling during Arabidopsis/downy mildew interaction reveals a highly-expressed effector that attenuates responses to salicylic acid.</title>
        <authorList>
            <person name="Asai S."/>
            <person name="Rallapalli G."/>
            <person name="Piquerez S.J.M."/>
            <person name="Caillaud M.C."/>
            <person name="Furzer O.J."/>
            <person name="Ishaque N."/>
            <person name="Wirthmueller L."/>
            <person name="Fabro G."/>
            <person name="Shirasu K."/>
            <person name="Jones J.D.G."/>
        </authorList>
    </citation>
    <scope>NUCLEOTIDE SEQUENCE</scope>
    <source>
        <strain evidence="2">Emoy2</strain>
    </source>
</reference>
<dbReference type="EMBL" id="AB922293">
    <property type="protein sequence ID" value="BAP68868.1"/>
    <property type="molecule type" value="mRNA"/>
</dbReference>
<protein>
    <submittedName>
        <fullName evidence="2">RxLR effector candidate protein</fullName>
    </submittedName>
</protein>
<gene>
    <name evidence="2" type="primary">HaRxL152</name>
</gene>
<feature type="signal peptide" evidence="1">
    <location>
        <begin position="1"/>
        <end position="28"/>
    </location>
</feature>
<accession>A0A090BGY1</accession>